<organism evidence="2">
    <name type="scientific">freshwater metagenome</name>
    <dbReference type="NCBI Taxonomy" id="449393"/>
    <lineage>
        <taxon>unclassified sequences</taxon>
        <taxon>metagenomes</taxon>
        <taxon>ecological metagenomes</taxon>
    </lineage>
</organism>
<dbReference type="PANTHER" id="PTHR40624">
    <property type="entry name" value="BIOSYNTHESIS MONOOXYGENASE, PUTATIVE (AFU_ORTHOLOGUE AFUA_1G12025)-RELATED"/>
    <property type="match status" value="1"/>
</dbReference>
<evidence type="ECO:0000259" key="1">
    <source>
        <dbReference type="PROSITE" id="PS51725"/>
    </source>
</evidence>
<dbReference type="SUPFAM" id="SSF54909">
    <property type="entry name" value="Dimeric alpha+beta barrel"/>
    <property type="match status" value="1"/>
</dbReference>
<proteinExistence type="predicted"/>
<sequence>MSAGKVAVIAKITSLPGKRDELAKALDIAFDNVKTEAGTLYYILHADNADETVLWMYELYTGQEALESHMGSQWFKEWGPSLAPFLGGRPELIFVTPLAGKGL</sequence>
<dbReference type="InterPro" id="IPR007138">
    <property type="entry name" value="ABM_dom"/>
</dbReference>
<dbReference type="Pfam" id="PF03992">
    <property type="entry name" value="ABM"/>
    <property type="match status" value="1"/>
</dbReference>
<dbReference type="Gene3D" id="3.30.70.100">
    <property type="match status" value="1"/>
</dbReference>
<dbReference type="EMBL" id="CAFBQU010000002">
    <property type="protein sequence ID" value="CAB5059136.1"/>
    <property type="molecule type" value="Genomic_DNA"/>
</dbReference>
<reference evidence="2" key="1">
    <citation type="submission" date="2020-05" db="EMBL/GenBank/DDBJ databases">
        <authorList>
            <person name="Chiriac C."/>
            <person name="Salcher M."/>
            <person name="Ghai R."/>
            <person name="Kavagutti S V."/>
        </authorList>
    </citation>
    <scope>NUCLEOTIDE SEQUENCE</scope>
</reference>
<dbReference type="PROSITE" id="PS51725">
    <property type="entry name" value="ABM"/>
    <property type="match status" value="1"/>
</dbReference>
<name>A0A6J7Q4P3_9ZZZZ</name>
<gene>
    <name evidence="2" type="ORF">UFOPK4098_00289</name>
    <name evidence="3" type="ORF">UFOPK4347_00171</name>
</gene>
<dbReference type="EMBL" id="CAFBPN010000007">
    <property type="protein sequence ID" value="CAB5011059.1"/>
    <property type="molecule type" value="Genomic_DNA"/>
</dbReference>
<evidence type="ECO:0000313" key="3">
    <source>
        <dbReference type="EMBL" id="CAB5059136.1"/>
    </source>
</evidence>
<dbReference type="InterPro" id="IPR011008">
    <property type="entry name" value="Dimeric_a/b-barrel"/>
</dbReference>
<dbReference type="PANTHER" id="PTHR40624:SF1">
    <property type="entry name" value="BIOSYNTHESIS MONOOXYGENASE, PUTATIVE (AFU_ORTHOLOGUE AFUA_1G12025)-RELATED"/>
    <property type="match status" value="1"/>
</dbReference>
<feature type="domain" description="ABM" evidence="1">
    <location>
        <begin position="6"/>
        <end position="94"/>
    </location>
</feature>
<protein>
    <submittedName>
        <fullName evidence="2">Unannotated protein</fullName>
    </submittedName>
</protein>
<accession>A0A6J7Q4P3</accession>
<evidence type="ECO:0000313" key="2">
    <source>
        <dbReference type="EMBL" id="CAB5011059.1"/>
    </source>
</evidence>
<dbReference type="AlphaFoldDB" id="A0A6J7Q4P3"/>